<proteinExistence type="predicted"/>
<sequence length="343" mass="39563">MKIEIEDNQFIEFDESQRLFFYGHNQKLAHELVRSLKRFSNKKNLNELEELVYGENGIEIYRDEQLLKPGSIDIHFLQDSSSIYNEVSFDKLSLMTDFLSAMSENVEINRELSKIEDHLLKIELIFNEKLGKISDNISSNVAELTYAELMKNNMFLSYVDQSHEFPLEMMDANELIDEYLLLLKDKLARDLKETWVVLINIASFLSLESSQVLIDGLTKMADDTGLLHIFIVGEESLNLNYDLEDIPNTVILTNEVCQMPEFENFKSSVMNHYPATLRMTDEELCSAFFEIISCIGNDINATGKSYEYIVLLKVINDILGFSSLKFNSQVKELTDAERAYLES</sequence>
<dbReference type="STRING" id="1423729.FC80_GL000223"/>
<comment type="caution">
    <text evidence="1">The sequence shown here is derived from an EMBL/GenBank/DDBJ whole genome shotgun (WGS) entry which is preliminary data.</text>
</comment>
<protein>
    <submittedName>
        <fullName evidence="1">Uncharacterized protein</fullName>
    </submittedName>
</protein>
<dbReference type="EMBL" id="AYZE01000008">
    <property type="protein sequence ID" value="KRM92043.1"/>
    <property type="molecule type" value="Genomic_DNA"/>
</dbReference>
<dbReference type="PATRIC" id="fig|1423729.3.peg.224"/>
<accession>A0A0R2CUZ1</accession>
<dbReference type="Proteomes" id="UP000051131">
    <property type="component" value="Unassembled WGS sequence"/>
</dbReference>
<reference evidence="1 2" key="1">
    <citation type="journal article" date="2015" name="Genome Announc.">
        <title>Expanding the biotechnology potential of lactobacilli through comparative genomics of 213 strains and associated genera.</title>
        <authorList>
            <person name="Sun Z."/>
            <person name="Harris H.M."/>
            <person name="McCann A."/>
            <person name="Guo C."/>
            <person name="Argimon S."/>
            <person name="Zhang W."/>
            <person name="Yang X."/>
            <person name="Jeffery I.B."/>
            <person name="Cooney J.C."/>
            <person name="Kagawa T.F."/>
            <person name="Liu W."/>
            <person name="Song Y."/>
            <person name="Salvetti E."/>
            <person name="Wrobel A."/>
            <person name="Rasinkangas P."/>
            <person name="Parkhill J."/>
            <person name="Rea M.C."/>
            <person name="O'Sullivan O."/>
            <person name="Ritari J."/>
            <person name="Douillard F.P."/>
            <person name="Paul Ross R."/>
            <person name="Yang R."/>
            <person name="Briner A.E."/>
            <person name="Felis G.E."/>
            <person name="de Vos W.M."/>
            <person name="Barrangou R."/>
            <person name="Klaenhammer T.R."/>
            <person name="Caufield P.W."/>
            <person name="Cui Y."/>
            <person name="Zhang H."/>
            <person name="O'Toole P.W."/>
        </authorList>
    </citation>
    <scope>NUCLEOTIDE SEQUENCE [LARGE SCALE GENOMIC DNA]</scope>
    <source>
        <strain evidence="1 2">DSM 21116</strain>
    </source>
</reference>
<evidence type="ECO:0000313" key="2">
    <source>
        <dbReference type="Proteomes" id="UP000051131"/>
    </source>
</evidence>
<organism evidence="1 2">
    <name type="scientific">Liquorilactobacillus cacaonum DSM 21116</name>
    <dbReference type="NCBI Taxonomy" id="1423729"/>
    <lineage>
        <taxon>Bacteria</taxon>
        <taxon>Bacillati</taxon>
        <taxon>Bacillota</taxon>
        <taxon>Bacilli</taxon>
        <taxon>Lactobacillales</taxon>
        <taxon>Lactobacillaceae</taxon>
        <taxon>Liquorilactobacillus</taxon>
    </lineage>
</organism>
<dbReference type="RefSeq" id="WP_057828512.1">
    <property type="nucleotide sequence ID" value="NZ_AYZE01000008.1"/>
</dbReference>
<dbReference type="AlphaFoldDB" id="A0A0R2CUZ1"/>
<gene>
    <name evidence="1" type="ORF">FC80_GL000223</name>
</gene>
<dbReference type="OrthoDB" id="2181410at2"/>
<name>A0A0R2CUZ1_9LACO</name>
<evidence type="ECO:0000313" key="1">
    <source>
        <dbReference type="EMBL" id="KRM92043.1"/>
    </source>
</evidence>
<keyword evidence="2" id="KW-1185">Reference proteome</keyword>